<reference evidence="2 3" key="1">
    <citation type="submission" date="2022-12" db="EMBL/GenBank/DDBJ databases">
        <title>Chromosome-level genome assembly of true bugs.</title>
        <authorList>
            <person name="Ma L."/>
            <person name="Li H."/>
        </authorList>
    </citation>
    <scope>NUCLEOTIDE SEQUENCE [LARGE SCALE GENOMIC DNA]</scope>
    <source>
        <strain evidence="2">Lab_2022b</strain>
    </source>
</reference>
<dbReference type="EMBL" id="JAPXFL010000008">
    <property type="protein sequence ID" value="KAK9503099.1"/>
    <property type="molecule type" value="Genomic_DNA"/>
</dbReference>
<name>A0AAW1CZK5_9HEMI</name>
<sequence>MPCPQLKTCCCCCTTETGTKIIGWLQTICCIIATLVAVFALVLSITHLNKPVKYEMVKYGNGSFINETVSVSTTVEDVAYSATSLVIYLLMAILGIYLLVGVYKRNMSYVRLWVVCSTVLLCVSLAIILIRIIMYIAGKDVEGGDIAQSVITTLFEAYFILVVHSFYREGKSNTGGNF</sequence>
<accession>A0AAW1CZK5</accession>
<dbReference type="PANTHER" id="PTHR36694">
    <property type="entry name" value="PASIFLORA 1, ISOFORM A-RELATED"/>
    <property type="match status" value="1"/>
</dbReference>
<protein>
    <submittedName>
        <fullName evidence="2">Uncharacterized protein</fullName>
    </submittedName>
</protein>
<feature type="transmembrane region" description="Helical" evidence="1">
    <location>
        <begin position="146"/>
        <end position="167"/>
    </location>
</feature>
<comment type="caution">
    <text evidence="2">The sequence shown here is derived from an EMBL/GenBank/DDBJ whole genome shotgun (WGS) entry which is preliminary data.</text>
</comment>
<evidence type="ECO:0000256" key="1">
    <source>
        <dbReference type="SAM" id="Phobius"/>
    </source>
</evidence>
<keyword evidence="1" id="KW-0812">Transmembrane</keyword>
<evidence type="ECO:0000313" key="2">
    <source>
        <dbReference type="EMBL" id="KAK9503099.1"/>
    </source>
</evidence>
<keyword evidence="1" id="KW-1133">Transmembrane helix</keyword>
<gene>
    <name evidence="2" type="ORF">O3M35_011740</name>
</gene>
<dbReference type="PANTHER" id="PTHR36694:SF11">
    <property type="entry name" value="LP21121P-RELATED"/>
    <property type="match status" value="1"/>
</dbReference>
<feature type="transmembrane region" description="Helical" evidence="1">
    <location>
        <begin position="112"/>
        <end position="134"/>
    </location>
</feature>
<keyword evidence="1" id="KW-0472">Membrane</keyword>
<feature type="transmembrane region" description="Helical" evidence="1">
    <location>
        <begin position="24"/>
        <end position="46"/>
    </location>
</feature>
<dbReference type="AlphaFoldDB" id="A0AAW1CZK5"/>
<proteinExistence type="predicted"/>
<evidence type="ECO:0000313" key="3">
    <source>
        <dbReference type="Proteomes" id="UP001461498"/>
    </source>
</evidence>
<organism evidence="2 3">
    <name type="scientific">Rhynocoris fuscipes</name>
    <dbReference type="NCBI Taxonomy" id="488301"/>
    <lineage>
        <taxon>Eukaryota</taxon>
        <taxon>Metazoa</taxon>
        <taxon>Ecdysozoa</taxon>
        <taxon>Arthropoda</taxon>
        <taxon>Hexapoda</taxon>
        <taxon>Insecta</taxon>
        <taxon>Pterygota</taxon>
        <taxon>Neoptera</taxon>
        <taxon>Paraneoptera</taxon>
        <taxon>Hemiptera</taxon>
        <taxon>Heteroptera</taxon>
        <taxon>Panheteroptera</taxon>
        <taxon>Cimicomorpha</taxon>
        <taxon>Reduviidae</taxon>
        <taxon>Harpactorinae</taxon>
        <taxon>Harpactorini</taxon>
        <taxon>Rhynocoris</taxon>
    </lineage>
</organism>
<dbReference type="Proteomes" id="UP001461498">
    <property type="component" value="Unassembled WGS sequence"/>
</dbReference>
<keyword evidence="3" id="KW-1185">Reference proteome</keyword>
<feature type="transmembrane region" description="Helical" evidence="1">
    <location>
        <begin position="78"/>
        <end position="100"/>
    </location>
</feature>